<keyword evidence="4" id="KW-0812">Transmembrane</keyword>
<dbReference type="PROSITE" id="PS50088">
    <property type="entry name" value="ANK_REPEAT"/>
    <property type="match status" value="3"/>
</dbReference>
<feature type="repeat" description="ANK" evidence="3">
    <location>
        <begin position="492"/>
        <end position="524"/>
    </location>
</feature>
<gene>
    <name evidence="5" type="ORF">N7509_005244</name>
</gene>
<dbReference type="InterPro" id="IPR036770">
    <property type="entry name" value="Ankyrin_rpt-contain_sf"/>
</dbReference>
<keyword evidence="1" id="KW-0677">Repeat</keyword>
<evidence type="ECO:0000256" key="2">
    <source>
        <dbReference type="ARBA" id="ARBA00023043"/>
    </source>
</evidence>
<keyword evidence="4" id="KW-1133">Transmembrane helix</keyword>
<sequence length="744" mass="83064">MDCTTEGNGDLYGVGVRTGLYLQWAAGFLLRNWNGSWKTISAVRVVNNAICYAIIVTMIIGQAKGSALSLDFLLVYYLTIALFYSESYNLLKKRDAAGNEQGYLLRPDFPLVAQNFLCALISVFGVWFWIQGVYQVESPTCPAKAACLGLFPLMSTPWRRFAAAISAITGILFIAFFVVHLTDLLPGLNKGPVRRVNQIGIRLARIFQFASARRIDLDPSHSRYTYRIKTSSTESILRPQLSKAPTNFSGLVKFTHWAIINLLGPLIAIVSVERMLQANHLTTESIATSSGQMISLFTGIASIFVAVADIVRGSWAQQRKDLAEEFLELQAHERSRPLNAKETRTLVRQLLVNEGQRDPAFLEEIIQTSASDIMSIPNPLVENDELESSPDTASKLSNAIRLGNEDTFRRLLEAIGPNCHDKLGKPPLWWAVACQQPQFVTTLLERHDIEVNCRDHANRQTPLGYVAQKGDLSMLKLLLSHKDIEVDVRNKHGQTPFLEAAANGHVEIMEDLAKHGADPNCRDQNGYSPLTWAVLSGHDPVIKTLLAMNEMNPNLVDENGQQPLCWASKKGNKTAVRLLLEHRSKAEIDHKDRQGRTSLCWASMTDQVEVVKILTEDGADPFPRDTSERTPLIWAAMRGHLEVVKYLCGQASQRDPSQIDAKDIESRTPLSWAVRNNHEEIVKVLLGHGSDIKSRDSEGQIPLFIAAQNCNVKICKLLVGRNRVYVEDDGYDFERILQLSDEDS</sequence>
<keyword evidence="2 3" id="KW-0040">ANK repeat</keyword>
<dbReference type="PANTHER" id="PTHR24198">
    <property type="entry name" value="ANKYRIN REPEAT AND PROTEIN KINASE DOMAIN-CONTAINING PROTEIN"/>
    <property type="match status" value="1"/>
</dbReference>
<dbReference type="GeneID" id="81368861"/>
<feature type="transmembrane region" description="Helical" evidence="4">
    <location>
        <begin position="251"/>
        <end position="272"/>
    </location>
</feature>
<comment type="caution">
    <text evidence="5">The sequence shown here is derived from an EMBL/GenBank/DDBJ whole genome shotgun (WGS) entry which is preliminary data.</text>
</comment>
<evidence type="ECO:0000313" key="5">
    <source>
        <dbReference type="EMBL" id="KAJ5397131.1"/>
    </source>
</evidence>
<evidence type="ECO:0000313" key="6">
    <source>
        <dbReference type="Proteomes" id="UP001147747"/>
    </source>
</evidence>
<keyword evidence="4" id="KW-0472">Membrane</keyword>
<reference evidence="5" key="1">
    <citation type="submission" date="2022-12" db="EMBL/GenBank/DDBJ databases">
        <authorList>
            <person name="Petersen C."/>
        </authorList>
    </citation>
    <scope>NUCLEOTIDE SEQUENCE</scope>
    <source>
        <strain evidence="5">IBT 29677</strain>
    </source>
</reference>
<dbReference type="SUPFAM" id="SSF48403">
    <property type="entry name" value="Ankyrin repeat"/>
    <property type="match status" value="1"/>
</dbReference>
<evidence type="ECO:0000256" key="3">
    <source>
        <dbReference type="PROSITE-ProRule" id="PRU00023"/>
    </source>
</evidence>
<keyword evidence="6" id="KW-1185">Reference proteome</keyword>
<dbReference type="OrthoDB" id="4295806at2759"/>
<feature type="transmembrane region" description="Helical" evidence="4">
    <location>
        <begin position="73"/>
        <end position="91"/>
    </location>
</feature>
<dbReference type="Proteomes" id="UP001147747">
    <property type="component" value="Unassembled WGS sequence"/>
</dbReference>
<feature type="transmembrane region" description="Helical" evidence="4">
    <location>
        <begin position="161"/>
        <end position="185"/>
    </location>
</feature>
<dbReference type="AlphaFoldDB" id="A0A9W9W245"/>
<dbReference type="Pfam" id="PF00023">
    <property type="entry name" value="Ank"/>
    <property type="match status" value="2"/>
</dbReference>
<reference evidence="5" key="2">
    <citation type="journal article" date="2023" name="IMA Fungus">
        <title>Comparative genomic study of the Penicillium genus elucidates a diverse pangenome and 15 lateral gene transfer events.</title>
        <authorList>
            <person name="Petersen C."/>
            <person name="Sorensen T."/>
            <person name="Nielsen M.R."/>
            <person name="Sondergaard T.E."/>
            <person name="Sorensen J.L."/>
            <person name="Fitzpatrick D.A."/>
            <person name="Frisvad J.C."/>
            <person name="Nielsen K.L."/>
        </authorList>
    </citation>
    <scope>NUCLEOTIDE SEQUENCE</scope>
    <source>
        <strain evidence="5">IBT 29677</strain>
    </source>
</reference>
<name>A0A9W9W245_9EURO</name>
<proteinExistence type="predicted"/>
<feature type="repeat" description="ANK" evidence="3">
    <location>
        <begin position="594"/>
        <end position="626"/>
    </location>
</feature>
<evidence type="ECO:0000256" key="1">
    <source>
        <dbReference type="ARBA" id="ARBA00022737"/>
    </source>
</evidence>
<organism evidence="5 6">
    <name type="scientific">Penicillium cosmopolitanum</name>
    <dbReference type="NCBI Taxonomy" id="1131564"/>
    <lineage>
        <taxon>Eukaryota</taxon>
        <taxon>Fungi</taxon>
        <taxon>Dikarya</taxon>
        <taxon>Ascomycota</taxon>
        <taxon>Pezizomycotina</taxon>
        <taxon>Eurotiomycetes</taxon>
        <taxon>Eurotiomycetidae</taxon>
        <taxon>Eurotiales</taxon>
        <taxon>Aspergillaceae</taxon>
        <taxon>Penicillium</taxon>
    </lineage>
</organism>
<protein>
    <submittedName>
        <fullName evidence="5">Uncharacterized protein</fullName>
    </submittedName>
</protein>
<feature type="transmembrane region" description="Helical" evidence="4">
    <location>
        <begin position="42"/>
        <end position="61"/>
    </location>
</feature>
<dbReference type="SMART" id="SM00248">
    <property type="entry name" value="ANK"/>
    <property type="match status" value="9"/>
</dbReference>
<evidence type="ECO:0000256" key="4">
    <source>
        <dbReference type="SAM" id="Phobius"/>
    </source>
</evidence>
<dbReference type="Pfam" id="PF12796">
    <property type="entry name" value="Ank_2"/>
    <property type="match status" value="3"/>
</dbReference>
<accession>A0A9W9W245</accession>
<dbReference type="RefSeq" id="XP_056489183.1">
    <property type="nucleotide sequence ID" value="XM_056629881.1"/>
</dbReference>
<dbReference type="PANTHER" id="PTHR24198:SF165">
    <property type="entry name" value="ANKYRIN REPEAT-CONTAINING PROTEIN-RELATED"/>
    <property type="match status" value="1"/>
</dbReference>
<dbReference type="InterPro" id="IPR002110">
    <property type="entry name" value="Ankyrin_rpt"/>
</dbReference>
<dbReference type="Gene3D" id="1.25.40.20">
    <property type="entry name" value="Ankyrin repeat-containing domain"/>
    <property type="match status" value="2"/>
</dbReference>
<dbReference type="PRINTS" id="PR01415">
    <property type="entry name" value="ANKYRIN"/>
</dbReference>
<dbReference type="PROSITE" id="PS50297">
    <property type="entry name" value="ANK_REP_REGION"/>
    <property type="match status" value="3"/>
</dbReference>
<feature type="repeat" description="ANK" evidence="3">
    <location>
        <begin position="665"/>
        <end position="697"/>
    </location>
</feature>
<dbReference type="EMBL" id="JAPZBU010000006">
    <property type="protein sequence ID" value="KAJ5397131.1"/>
    <property type="molecule type" value="Genomic_DNA"/>
</dbReference>
<feature type="transmembrane region" description="Helical" evidence="4">
    <location>
        <begin position="111"/>
        <end position="130"/>
    </location>
</feature>